<keyword evidence="6" id="KW-0645">Protease</keyword>
<evidence type="ECO:0000256" key="4">
    <source>
        <dbReference type="ARBA" id="ARBA00022833"/>
    </source>
</evidence>
<dbReference type="Gene3D" id="3.40.630.10">
    <property type="entry name" value="Zn peptidases"/>
    <property type="match status" value="1"/>
</dbReference>
<reference evidence="6" key="1">
    <citation type="journal article" date="2022" name="Int. J. Syst. Evol. Microbiol.">
        <title>Pseudomonas aegrilactucae sp. nov. and Pseudomonas morbosilactucae sp. nov., pathogens causing bacterial rot of lettuce in Japan.</title>
        <authorList>
            <person name="Sawada H."/>
            <person name="Fujikawa T."/>
            <person name="Satou M."/>
        </authorList>
    </citation>
    <scope>NUCLEOTIDE SEQUENCE</scope>
    <source>
        <strain evidence="6">0166_1</strain>
    </source>
</reference>
<dbReference type="GO" id="GO:0046872">
    <property type="term" value="F:metal ion binding"/>
    <property type="evidence" value="ECO:0007669"/>
    <property type="project" value="UniProtKB-KW"/>
</dbReference>
<comment type="cofactor">
    <cofactor evidence="1">
        <name>Zn(2+)</name>
        <dbReference type="ChEBI" id="CHEBI:29105"/>
    </cofactor>
</comment>
<dbReference type="GO" id="GO:0004180">
    <property type="term" value="F:carboxypeptidase activity"/>
    <property type="evidence" value="ECO:0007669"/>
    <property type="project" value="UniProtKB-KW"/>
</dbReference>
<dbReference type="InterPro" id="IPR001261">
    <property type="entry name" value="ArgE/DapE_CS"/>
</dbReference>
<dbReference type="InterPro" id="IPR050072">
    <property type="entry name" value="Peptidase_M20A"/>
</dbReference>
<dbReference type="PROSITE" id="PS00758">
    <property type="entry name" value="ARGE_DAPE_CPG2_1"/>
    <property type="match status" value="1"/>
</dbReference>
<proteinExistence type="predicted"/>
<keyword evidence="4" id="KW-0862">Zinc</keyword>
<dbReference type="AlphaFoldDB" id="A0A9E7BZX8"/>
<protein>
    <submittedName>
        <fullName evidence="6">Carboxypeptidase G2</fullName>
        <ecNumber evidence="6">3.4.17.11</ecNumber>
    </submittedName>
</protein>
<feature type="domain" description="Peptidase M20 dimerisation" evidence="5">
    <location>
        <begin position="183"/>
        <end position="274"/>
    </location>
</feature>
<sequence>MSGWIAEQAAEITARAERELEALVAVSSPSGDVHGAEECISVASALAPAAAASERLPCSSPGHAEDLVLRLPGTGARRILLLGHLDTVVAHEDHRPLLREQDRLVGSGAVDMKGGDVVALGVLRALALRPHDFAEAALLLVCDEEWRSAPFTHVERFEGWDACLCFEAGQLTPDGDEAVVVRRKAAGTLHVRAVGASSHSGSAPERGRNALLALAAAAQAVAETHDPSGPDRLTAVPTVLHSGDAFNVVPSGGELFCDLRSDRTAAFHDVLGQVPREVGGAELHAEFARIWPAMDAREETAPLLSAAAERLGRPIVGAGRGGASDASHFAPSIPLTVDGLGPRGGGAHAPHEFVLRASLRSRAEVALAVVDALLA</sequence>
<keyword evidence="2" id="KW-0479">Metal-binding</keyword>
<dbReference type="PANTHER" id="PTHR43808:SF9">
    <property type="entry name" value="BLL0789 PROTEIN"/>
    <property type="match status" value="1"/>
</dbReference>
<dbReference type="SUPFAM" id="SSF55031">
    <property type="entry name" value="Bacterial exopeptidase dimerisation domain"/>
    <property type="match status" value="1"/>
</dbReference>
<keyword evidence="7" id="KW-1185">Reference proteome</keyword>
<dbReference type="InterPro" id="IPR002933">
    <property type="entry name" value="Peptidase_M20"/>
</dbReference>
<gene>
    <name evidence="6" type="primary">cpg2</name>
    <name evidence="6" type="ORF">DSM104329_01180</name>
</gene>
<evidence type="ECO:0000313" key="6">
    <source>
        <dbReference type="EMBL" id="UGS34798.1"/>
    </source>
</evidence>
<dbReference type="Gene3D" id="3.30.70.360">
    <property type="match status" value="1"/>
</dbReference>
<evidence type="ECO:0000256" key="2">
    <source>
        <dbReference type="ARBA" id="ARBA00022723"/>
    </source>
</evidence>
<dbReference type="Proteomes" id="UP001162834">
    <property type="component" value="Chromosome"/>
</dbReference>
<organism evidence="6 7">
    <name type="scientific">Capillimicrobium parvum</name>
    <dbReference type="NCBI Taxonomy" id="2884022"/>
    <lineage>
        <taxon>Bacteria</taxon>
        <taxon>Bacillati</taxon>
        <taxon>Actinomycetota</taxon>
        <taxon>Thermoleophilia</taxon>
        <taxon>Solirubrobacterales</taxon>
        <taxon>Capillimicrobiaceae</taxon>
        <taxon>Capillimicrobium</taxon>
    </lineage>
</organism>
<dbReference type="SUPFAM" id="SSF53187">
    <property type="entry name" value="Zn-dependent exopeptidases"/>
    <property type="match status" value="1"/>
</dbReference>
<evidence type="ECO:0000256" key="1">
    <source>
        <dbReference type="ARBA" id="ARBA00001947"/>
    </source>
</evidence>
<dbReference type="EC" id="3.4.17.11" evidence="6"/>
<dbReference type="InterPro" id="IPR036264">
    <property type="entry name" value="Bact_exopeptidase_dim_dom"/>
</dbReference>
<accession>A0A9E7BZX8</accession>
<name>A0A9E7BZX8_9ACTN</name>
<keyword evidence="3 6" id="KW-0378">Hydrolase</keyword>
<evidence type="ECO:0000259" key="5">
    <source>
        <dbReference type="Pfam" id="PF07687"/>
    </source>
</evidence>
<dbReference type="KEGG" id="sbae:DSM104329_01180"/>
<dbReference type="RefSeq" id="WP_259314464.1">
    <property type="nucleotide sequence ID" value="NZ_CP087164.1"/>
</dbReference>
<keyword evidence="6" id="KW-0121">Carboxypeptidase</keyword>
<dbReference type="Pfam" id="PF01546">
    <property type="entry name" value="Peptidase_M20"/>
    <property type="match status" value="1"/>
</dbReference>
<dbReference type="PANTHER" id="PTHR43808">
    <property type="entry name" value="ACETYLORNITHINE DEACETYLASE"/>
    <property type="match status" value="1"/>
</dbReference>
<dbReference type="Pfam" id="PF07687">
    <property type="entry name" value="M20_dimer"/>
    <property type="match status" value="1"/>
</dbReference>
<dbReference type="EMBL" id="CP087164">
    <property type="protein sequence ID" value="UGS34798.1"/>
    <property type="molecule type" value="Genomic_DNA"/>
</dbReference>
<evidence type="ECO:0000313" key="7">
    <source>
        <dbReference type="Proteomes" id="UP001162834"/>
    </source>
</evidence>
<evidence type="ECO:0000256" key="3">
    <source>
        <dbReference type="ARBA" id="ARBA00022801"/>
    </source>
</evidence>
<dbReference type="InterPro" id="IPR011650">
    <property type="entry name" value="Peptidase_M20_dimer"/>
</dbReference>